<dbReference type="RefSeq" id="WP_014371289.1">
    <property type="nucleotide sequence ID" value="NC_016935.1"/>
</dbReference>
<dbReference type="STRING" id="1116391.PM3016_4901"/>
<sequence length="55" mass="6369">MMEKVNESKQETWVKAEDIVRVLEIDPEVFQRWCRLHIGKPSEPQAFAPSVSLVS</sequence>
<dbReference type="EMBL" id="CP003235">
    <property type="protein sequence ID" value="AFC31633.1"/>
    <property type="molecule type" value="Genomic_DNA"/>
</dbReference>
<name>H6NLR8_9BACL</name>
<dbReference type="Proteomes" id="UP000007523">
    <property type="component" value="Chromosome"/>
</dbReference>
<evidence type="ECO:0000313" key="1">
    <source>
        <dbReference type="EMBL" id="AFC31633.1"/>
    </source>
</evidence>
<organism evidence="1 2">
    <name type="scientific">Paenibacillus mucilaginosus 3016</name>
    <dbReference type="NCBI Taxonomy" id="1116391"/>
    <lineage>
        <taxon>Bacteria</taxon>
        <taxon>Bacillati</taxon>
        <taxon>Bacillota</taxon>
        <taxon>Bacilli</taxon>
        <taxon>Bacillales</taxon>
        <taxon>Paenibacillaceae</taxon>
        <taxon>Paenibacillus</taxon>
    </lineage>
</organism>
<proteinExistence type="predicted"/>
<keyword evidence="2" id="KW-1185">Reference proteome</keyword>
<reference evidence="1 2" key="1">
    <citation type="journal article" date="2012" name="J. Bacteriol.">
        <title>Complete Genome Sequence of Paenibacillus mucilaginosus 3016, a Bacterium Functional as Microbial Fertilizer.</title>
        <authorList>
            <person name="Ma M."/>
            <person name="Wang Z."/>
            <person name="Li L."/>
            <person name="Jiang X."/>
            <person name="Guan D."/>
            <person name="Cao F."/>
            <person name="Chen H."/>
            <person name="Wang X."/>
            <person name="Shen D."/>
            <person name="Du B."/>
            <person name="Li J."/>
        </authorList>
    </citation>
    <scope>NUCLEOTIDE SEQUENCE [LARGE SCALE GENOMIC DNA]</scope>
    <source>
        <strain evidence="1 2">3016</strain>
    </source>
</reference>
<dbReference type="AlphaFoldDB" id="H6NLR8"/>
<evidence type="ECO:0000313" key="2">
    <source>
        <dbReference type="Proteomes" id="UP000007523"/>
    </source>
</evidence>
<dbReference type="KEGG" id="pmq:PM3016_4901"/>
<protein>
    <submittedName>
        <fullName evidence="1">Uncharacterized protein</fullName>
    </submittedName>
</protein>
<dbReference type="HOGENOM" id="CLU_3046112_0_0_9"/>
<accession>H6NLR8</accession>
<gene>
    <name evidence="1" type="ORF">PM3016_4901</name>
</gene>